<evidence type="ECO:0000256" key="1">
    <source>
        <dbReference type="SAM" id="MobiDB-lite"/>
    </source>
</evidence>
<sequence>MDQEEAPPPPYSAVDPLLTPANNSGGNAQSTSAPVREHVADLPAAGSSRIVELPPSTTPAIVPTNFTSAVAYFEERLPLVSDDTRGILHHHMTIYPRSQSKDFPRRPRCWASRRDEITQQDWDTFLRYLFPLHLGLAAASQQLNPHVRAEIQRDRKDRPQESDEQRRARIMAVVEEWNQCFFEPRAAGIVSVYIGEADEAPESALCPRCYPAATKATQGSTASQSQSVDGQSSWSSNTPSPVPGQHAQSPGWPYNPGPYGIPPGHSPWDTPYGAPPGHIQPPHAPQGAAPWQYPYPYAQAQTSGIGSSKGPFGWISNITAQAQKYGERFAEQAQHYGDQISAQAMHYSRQMEGHARWVEDQARFSRKYNTYAPGGYAPRPPWLPAQTGAPPAAQTAPVELDSLTIRPTSTQSAPVQNSTYSAPAQSQTSTQTRSSVPAQSLPQTQPLPQTQSSPRPQSLVQTETRNLDDGKDHTATESSRRDSIDSISSGGSLSSFQSLSSCSDLDASDLAKVRTQLQSLNYCRDRVLYDAAVDLRNQLDVLKVSRREARTSGRPSWGRGQGRQGTQARDHTDWGRWDSPEAQQRQDREKKAMREELRATRKAFREVVRRAREEQHESRRARKKRQRKEAKNKSVDKGFEMSKDQVALDQHFNSLSLSQQLTPHPVRAQTDPAGYTYPVHSAPVRADTSSVISSASSVHARSSSQTSTTEPPAEGTDRKSMSGAQRLRDKLKSRSTKKQQQSNTAEPDSKNGESRSWKKKD</sequence>
<feature type="compositionally biased region" description="Basic and acidic residues" evidence="1">
    <location>
        <begin position="715"/>
        <end position="732"/>
    </location>
</feature>
<name>A0AAD6N150_9EURO</name>
<feature type="compositionally biased region" description="Pro residues" evidence="1">
    <location>
        <begin position="253"/>
        <end position="265"/>
    </location>
</feature>
<reference evidence="2" key="2">
    <citation type="submission" date="2023-01" db="EMBL/GenBank/DDBJ databases">
        <authorList>
            <person name="Petersen C."/>
        </authorList>
    </citation>
    <scope>NUCLEOTIDE SEQUENCE</scope>
    <source>
        <strain evidence="2">IBT 17514</strain>
    </source>
</reference>
<feature type="region of interest" description="Disordered" evidence="1">
    <location>
        <begin position="608"/>
        <end position="640"/>
    </location>
</feature>
<feature type="compositionally biased region" description="Basic and acidic residues" evidence="1">
    <location>
        <begin position="747"/>
        <end position="761"/>
    </location>
</feature>
<feature type="region of interest" description="Disordered" evidence="1">
    <location>
        <begin position="546"/>
        <end position="593"/>
    </location>
</feature>
<feature type="compositionally biased region" description="Basic and acidic residues" evidence="1">
    <location>
        <begin position="465"/>
        <end position="484"/>
    </location>
</feature>
<evidence type="ECO:0000313" key="3">
    <source>
        <dbReference type="Proteomes" id="UP001215712"/>
    </source>
</evidence>
<proteinExistence type="predicted"/>
<feature type="compositionally biased region" description="Basic residues" evidence="1">
    <location>
        <begin position="619"/>
        <end position="628"/>
    </location>
</feature>
<feature type="region of interest" description="Disordered" evidence="1">
    <location>
        <begin position="1"/>
        <end position="35"/>
    </location>
</feature>
<dbReference type="Proteomes" id="UP001215712">
    <property type="component" value="Unassembled WGS sequence"/>
</dbReference>
<organism evidence="2 3">
    <name type="scientific">Penicillium malachiteum</name>
    <dbReference type="NCBI Taxonomy" id="1324776"/>
    <lineage>
        <taxon>Eukaryota</taxon>
        <taxon>Fungi</taxon>
        <taxon>Dikarya</taxon>
        <taxon>Ascomycota</taxon>
        <taxon>Pezizomycotina</taxon>
        <taxon>Eurotiomycetes</taxon>
        <taxon>Eurotiomycetidae</taxon>
        <taxon>Eurotiales</taxon>
        <taxon>Aspergillaceae</taxon>
        <taxon>Penicillium</taxon>
    </lineage>
</organism>
<gene>
    <name evidence="2" type="ORF">N7493_000701</name>
</gene>
<feature type="compositionally biased region" description="Polar residues" evidence="1">
    <location>
        <begin position="408"/>
        <end position="417"/>
    </location>
</feature>
<protein>
    <submittedName>
        <fullName evidence="2">Uncharacterized protein</fullName>
    </submittedName>
</protein>
<dbReference type="EMBL" id="JAQJAN010000001">
    <property type="protein sequence ID" value="KAJ5740829.1"/>
    <property type="molecule type" value="Genomic_DNA"/>
</dbReference>
<accession>A0AAD6N150</accession>
<comment type="caution">
    <text evidence="2">The sequence shown here is derived from an EMBL/GenBank/DDBJ whole genome shotgun (WGS) entry which is preliminary data.</text>
</comment>
<feature type="compositionally biased region" description="Low complexity" evidence="1">
    <location>
        <begin position="485"/>
        <end position="500"/>
    </location>
</feature>
<feature type="compositionally biased region" description="Pro residues" evidence="1">
    <location>
        <begin position="1"/>
        <end position="11"/>
    </location>
</feature>
<feature type="compositionally biased region" description="Low complexity" evidence="1">
    <location>
        <begin position="216"/>
        <end position="236"/>
    </location>
</feature>
<evidence type="ECO:0000313" key="2">
    <source>
        <dbReference type="EMBL" id="KAJ5740829.1"/>
    </source>
</evidence>
<feature type="compositionally biased region" description="Polar residues" evidence="1">
    <location>
        <begin position="20"/>
        <end position="33"/>
    </location>
</feature>
<feature type="compositionally biased region" description="Low complexity" evidence="1">
    <location>
        <begin position="688"/>
        <end position="707"/>
    </location>
</feature>
<feature type="region of interest" description="Disordered" evidence="1">
    <location>
        <begin position="216"/>
        <end position="290"/>
    </location>
</feature>
<feature type="region of interest" description="Disordered" evidence="1">
    <location>
        <begin position="688"/>
        <end position="761"/>
    </location>
</feature>
<feature type="compositionally biased region" description="Low complexity" evidence="1">
    <location>
        <begin position="418"/>
        <end position="459"/>
    </location>
</feature>
<feature type="region of interest" description="Disordered" evidence="1">
    <location>
        <begin position="408"/>
        <end position="500"/>
    </location>
</feature>
<dbReference type="AlphaFoldDB" id="A0AAD6N150"/>
<reference evidence="2" key="1">
    <citation type="journal article" date="2023" name="IMA Fungus">
        <title>Comparative genomic study of the Penicillium genus elucidates a diverse pangenome and 15 lateral gene transfer events.</title>
        <authorList>
            <person name="Petersen C."/>
            <person name="Sorensen T."/>
            <person name="Nielsen M.R."/>
            <person name="Sondergaard T.E."/>
            <person name="Sorensen J.L."/>
            <person name="Fitzpatrick D.A."/>
            <person name="Frisvad J.C."/>
            <person name="Nielsen K.L."/>
        </authorList>
    </citation>
    <scope>NUCLEOTIDE SEQUENCE</scope>
    <source>
        <strain evidence="2">IBT 17514</strain>
    </source>
</reference>
<keyword evidence="3" id="KW-1185">Reference proteome</keyword>
<feature type="compositionally biased region" description="Basic and acidic residues" evidence="1">
    <location>
        <begin position="568"/>
        <end position="593"/>
    </location>
</feature>
<feature type="compositionally biased region" description="Basic and acidic residues" evidence="1">
    <location>
        <begin position="629"/>
        <end position="640"/>
    </location>
</feature>
<feature type="compositionally biased region" description="Basic and acidic residues" evidence="1">
    <location>
        <begin position="608"/>
        <end position="618"/>
    </location>
</feature>